<comment type="similarity">
    <text evidence="2">Belongs to the GSP K family.</text>
</comment>
<dbReference type="InterPro" id="IPR038072">
    <property type="entry name" value="GspK_central_sf"/>
</dbReference>
<keyword evidence="12" id="KW-1185">Reference proteome</keyword>
<dbReference type="EMBL" id="BKAG01000014">
    <property type="protein sequence ID" value="GEP43040.1"/>
    <property type="molecule type" value="Genomic_DNA"/>
</dbReference>
<feature type="domain" description="T2SS protein K first SAM-like" evidence="10">
    <location>
        <begin position="90"/>
        <end position="161"/>
    </location>
</feature>
<dbReference type="Proteomes" id="UP000321577">
    <property type="component" value="Unassembled WGS sequence"/>
</dbReference>
<evidence type="ECO:0000259" key="10">
    <source>
        <dbReference type="Pfam" id="PF21687"/>
    </source>
</evidence>
<dbReference type="PANTHER" id="PTHR38831:SF2">
    <property type="entry name" value="TYPE II SECRETION SYSTEM PROTEIN K"/>
    <property type="match status" value="1"/>
</dbReference>
<evidence type="ECO:0000256" key="6">
    <source>
        <dbReference type="ARBA" id="ARBA00022692"/>
    </source>
</evidence>
<evidence type="ECO:0000256" key="5">
    <source>
        <dbReference type="ARBA" id="ARBA00022519"/>
    </source>
</evidence>
<keyword evidence="8" id="KW-1133">Transmembrane helix</keyword>
<dbReference type="InterPro" id="IPR049031">
    <property type="entry name" value="T2SSK_SAM-like_1st"/>
</dbReference>
<comment type="caution">
    <text evidence="11">The sequence shown here is derived from an EMBL/GenBank/DDBJ whole genome shotgun (WGS) entry which is preliminary data.</text>
</comment>
<name>A0A512M8H1_9BACT</name>
<dbReference type="Pfam" id="PF21687">
    <property type="entry name" value="T2SSK_1st"/>
    <property type="match status" value="1"/>
</dbReference>
<evidence type="ECO:0000256" key="4">
    <source>
        <dbReference type="ARBA" id="ARBA00022475"/>
    </source>
</evidence>
<dbReference type="SUPFAM" id="SSF158544">
    <property type="entry name" value="GspK insert domain-like"/>
    <property type="match status" value="1"/>
</dbReference>
<evidence type="ECO:0000256" key="3">
    <source>
        <dbReference type="ARBA" id="ARBA00022448"/>
    </source>
</evidence>
<organism evidence="11 12">
    <name type="scientific">Brevifollis gellanilyticus</name>
    <dbReference type="NCBI Taxonomy" id="748831"/>
    <lineage>
        <taxon>Bacteria</taxon>
        <taxon>Pseudomonadati</taxon>
        <taxon>Verrucomicrobiota</taxon>
        <taxon>Verrucomicrobiia</taxon>
        <taxon>Verrucomicrobiales</taxon>
        <taxon>Verrucomicrobiaceae</taxon>
    </lineage>
</organism>
<dbReference type="InterPro" id="IPR005628">
    <property type="entry name" value="GspK"/>
</dbReference>
<evidence type="ECO:0000256" key="8">
    <source>
        <dbReference type="ARBA" id="ARBA00022989"/>
    </source>
</evidence>
<dbReference type="AlphaFoldDB" id="A0A512M8H1"/>
<accession>A0A512M8H1</accession>
<evidence type="ECO:0000256" key="1">
    <source>
        <dbReference type="ARBA" id="ARBA00004533"/>
    </source>
</evidence>
<keyword evidence="6" id="KW-0812">Transmembrane</keyword>
<dbReference type="GO" id="GO:0009306">
    <property type="term" value="P:protein secretion"/>
    <property type="evidence" value="ECO:0007669"/>
    <property type="project" value="InterPro"/>
</dbReference>
<evidence type="ECO:0000313" key="12">
    <source>
        <dbReference type="Proteomes" id="UP000321577"/>
    </source>
</evidence>
<proteinExistence type="inferred from homology"/>
<evidence type="ECO:0000256" key="2">
    <source>
        <dbReference type="ARBA" id="ARBA00007246"/>
    </source>
</evidence>
<dbReference type="Gene3D" id="1.10.40.60">
    <property type="entry name" value="EpsJ-like"/>
    <property type="match status" value="1"/>
</dbReference>
<reference evidence="11 12" key="1">
    <citation type="submission" date="2019-07" db="EMBL/GenBank/DDBJ databases">
        <title>Whole genome shotgun sequence of Brevifollis gellanilyticus NBRC 108608.</title>
        <authorList>
            <person name="Hosoyama A."/>
            <person name="Uohara A."/>
            <person name="Ohji S."/>
            <person name="Ichikawa N."/>
        </authorList>
    </citation>
    <scope>NUCLEOTIDE SEQUENCE [LARGE SCALE GENOMIC DNA]</scope>
    <source>
        <strain evidence="11 12">NBRC 108608</strain>
    </source>
</reference>
<dbReference type="GO" id="GO:0005886">
    <property type="term" value="C:plasma membrane"/>
    <property type="evidence" value="ECO:0007669"/>
    <property type="project" value="UniProtKB-SubCell"/>
</dbReference>
<keyword evidence="4" id="KW-1003">Cell membrane</keyword>
<comment type="subcellular location">
    <subcellularLocation>
        <location evidence="1">Cell inner membrane</location>
    </subcellularLocation>
</comment>
<keyword evidence="5" id="KW-0997">Cell inner membrane</keyword>
<protein>
    <recommendedName>
        <fullName evidence="10">T2SS protein K first SAM-like domain-containing protein</fullName>
    </recommendedName>
</protein>
<keyword evidence="3" id="KW-0813">Transport</keyword>
<keyword evidence="9" id="KW-0472">Membrane</keyword>
<evidence type="ECO:0000313" key="11">
    <source>
        <dbReference type="EMBL" id="GEP43040.1"/>
    </source>
</evidence>
<evidence type="ECO:0000256" key="9">
    <source>
        <dbReference type="ARBA" id="ARBA00023136"/>
    </source>
</evidence>
<evidence type="ECO:0000256" key="7">
    <source>
        <dbReference type="ARBA" id="ARBA00022927"/>
    </source>
</evidence>
<sequence length="303" mass="33667">MLAVLWVVTLLITLVAATALLITQDVDAAASKRQIFRSRMLAETALAIAMNPDVQPDEPLLRRQFSDDERYEVHMTGEDGLINPNMLLQREDRETFRRIFRNWGLSLPQCDAVIDCLLDWVDGDDFKHINGAESKAYGNNGMPFNRPFRSVEEMGMVRGMELVEKAYPEWRSWFSVYASGQLDISEAKPEIVSLFTGADMGRTQNLQKQFAGFDGIRYTEDDPPEGSIGLEQALNILGIPTTSAAQLSSILSVTSPTKRIVVRVQVGDLKREVAAVIRGAIGKGATTILFLQESNPSESENGR</sequence>
<keyword evidence="7" id="KW-0653">Protein transport</keyword>
<gene>
    <name evidence="11" type="ORF">BGE01nite_23310</name>
</gene>
<dbReference type="PANTHER" id="PTHR38831">
    <property type="entry name" value="TYPE II SECRETION SYSTEM PROTEIN K"/>
    <property type="match status" value="1"/>
</dbReference>